<name>A0A0B7N7E6_9FUNG</name>
<organism evidence="2 3">
    <name type="scientific">Parasitella parasitica</name>
    <dbReference type="NCBI Taxonomy" id="35722"/>
    <lineage>
        <taxon>Eukaryota</taxon>
        <taxon>Fungi</taxon>
        <taxon>Fungi incertae sedis</taxon>
        <taxon>Mucoromycota</taxon>
        <taxon>Mucoromycotina</taxon>
        <taxon>Mucoromycetes</taxon>
        <taxon>Mucorales</taxon>
        <taxon>Mucorineae</taxon>
        <taxon>Mucoraceae</taxon>
        <taxon>Parasitella</taxon>
    </lineage>
</organism>
<accession>A0A0B7N7E6</accession>
<evidence type="ECO:0000313" key="2">
    <source>
        <dbReference type="EMBL" id="CEP11338.1"/>
    </source>
</evidence>
<reference evidence="2 3" key="1">
    <citation type="submission" date="2014-09" db="EMBL/GenBank/DDBJ databases">
        <authorList>
            <person name="Ellenberger Sabrina"/>
        </authorList>
    </citation>
    <scope>NUCLEOTIDE SEQUENCE [LARGE SCALE GENOMIC DNA]</scope>
    <source>
        <strain evidence="2 3">CBS 412.66</strain>
    </source>
</reference>
<evidence type="ECO:0000256" key="1">
    <source>
        <dbReference type="SAM" id="MobiDB-lite"/>
    </source>
</evidence>
<gene>
    <name evidence="2" type="primary">PARPA_05163.1 scaffold 16505</name>
</gene>
<feature type="region of interest" description="Disordered" evidence="1">
    <location>
        <begin position="81"/>
        <end position="111"/>
    </location>
</feature>
<dbReference type="Proteomes" id="UP000054107">
    <property type="component" value="Unassembled WGS sequence"/>
</dbReference>
<dbReference type="EMBL" id="LN726018">
    <property type="protein sequence ID" value="CEP11338.1"/>
    <property type="molecule type" value="Genomic_DNA"/>
</dbReference>
<sequence length="147" mass="16833">MSKIWQDPFGMNLIKSSQIKKCPSSAPASTSNVKPKEHYYCHTMPCPQIPVMQQVIICTQIVSPPMCYQAHQAPHATKCHCSHIKSDKTKTKKKPAVDEKKKENKERADKDNVIPTFLNPRRPHFMFYHLYSARKHSSHYSINVGAL</sequence>
<feature type="compositionally biased region" description="Basic and acidic residues" evidence="1">
    <location>
        <begin position="84"/>
        <end position="111"/>
    </location>
</feature>
<proteinExistence type="predicted"/>
<evidence type="ECO:0000313" key="3">
    <source>
        <dbReference type="Proteomes" id="UP000054107"/>
    </source>
</evidence>
<protein>
    <submittedName>
        <fullName evidence="2">Uncharacterized protein</fullName>
    </submittedName>
</protein>
<keyword evidence="3" id="KW-1185">Reference proteome</keyword>
<dbReference type="OrthoDB" id="10477525at2759"/>
<dbReference type="AlphaFoldDB" id="A0A0B7N7E6"/>